<sequence>MGKMGEESEIKTQLVAEICSISSRSNACIHRQRFNQPKSPFIDWYLLLGAYACLSDSAQRKAFDLERWRNFCFECITNPANSNALKHKTWSAAPSRSKSHRILMGLKNIRDRFREETIVIENCLRANAAASRKERESSLFSPADCLLRSHSQRATYKESPVFNPSDYRFKGYPHVRNRVHKKPDNFWFLQTGHAFNCEGARAKCDTPIFEVRSDRGIFKSKSACVQS</sequence>
<keyword evidence="2" id="KW-1185">Reference proteome</keyword>
<gene>
    <name evidence="1" type="ORF">TIFTF001_032473</name>
</gene>
<reference evidence="1" key="1">
    <citation type="submission" date="2023-07" db="EMBL/GenBank/DDBJ databases">
        <title>draft genome sequence of fig (Ficus carica).</title>
        <authorList>
            <person name="Takahashi T."/>
            <person name="Nishimura K."/>
        </authorList>
    </citation>
    <scope>NUCLEOTIDE SEQUENCE</scope>
</reference>
<dbReference type="Proteomes" id="UP001187192">
    <property type="component" value="Unassembled WGS sequence"/>
</dbReference>
<organism evidence="1 2">
    <name type="scientific">Ficus carica</name>
    <name type="common">Common fig</name>
    <dbReference type="NCBI Taxonomy" id="3494"/>
    <lineage>
        <taxon>Eukaryota</taxon>
        <taxon>Viridiplantae</taxon>
        <taxon>Streptophyta</taxon>
        <taxon>Embryophyta</taxon>
        <taxon>Tracheophyta</taxon>
        <taxon>Spermatophyta</taxon>
        <taxon>Magnoliopsida</taxon>
        <taxon>eudicotyledons</taxon>
        <taxon>Gunneridae</taxon>
        <taxon>Pentapetalae</taxon>
        <taxon>rosids</taxon>
        <taxon>fabids</taxon>
        <taxon>Rosales</taxon>
        <taxon>Moraceae</taxon>
        <taxon>Ficeae</taxon>
        <taxon>Ficus</taxon>
    </lineage>
</organism>
<proteinExistence type="predicted"/>
<comment type="caution">
    <text evidence="1">The sequence shown here is derived from an EMBL/GenBank/DDBJ whole genome shotgun (WGS) entry which is preliminary data.</text>
</comment>
<accession>A0AA88DXJ7</accession>
<evidence type="ECO:0000313" key="1">
    <source>
        <dbReference type="EMBL" id="GMN63403.1"/>
    </source>
</evidence>
<evidence type="ECO:0000313" key="2">
    <source>
        <dbReference type="Proteomes" id="UP001187192"/>
    </source>
</evidence>
<protein>
    <submittedName>
        <fullName evidence="1">Uncharacterized protein</fullName>
    </submittedName>
</protein>
<dbReference type="AlphaFoldDB" id="A0AA88DXJ7"/>
<dbReference type="EMBL" id="BTGU01000149">
    <property type="protein sequence ID" value="GMN63403.1"/>
    <property type="molecule type" value="Genomic_DNA"/>
</dbReference>
<name>A0AA88DXJ7_FICCA</name>